<organism evidence="2 3">
    <name type="scientific">Zalerion maritima</name>
    <dbReference type="NCBI Taxonomy" id="339359"/>
    <lineage>
        <taxon>Eukaryota</taxon>
        <taxon>Fungi</taxon>
        <taxon>Dikarya</taxon>
        <taxon>Ascomycota</taxon>
        <taxon>Pezizomycotina</taxon>
        <taxon>Sordariomycetes</taxon>
        <taxon>Lulworthiomycetidae</taxon>
        <taxon>Lulworthiales</taxon>
        <taxon>Lulworthiaceae</taxon>
        <taxon>Zalerion</taxon>
    </lineage>
</organism>
<evidence type="ECO:0000256" key="1">
    <source>
        <dbReference type="SAM" id="MobiDB-lite"/>
    </source>
</evidence>
<feature type="compositionally biased region" description="Low complexity" evidence="1">
    <location>
        <begin position="77"/>
        <end position="93"/>
    </location>
</feature>
<keyword evidence="3" id="KW-1185">Reference proteome</keyword>
<dbReference type="AlphaFoldDB" id="A0AAD5WRD5"/>
<name>A0AAD5WRD5_9PEZI</name>
<feature type="region of interest" description="Disordered" evidence="1">
    <location>
        <begin position="77"/>
        <end position="142"/>
    </location>
</feature>
<comment type="caution">
    <text evidence="2">The sequence shown here is derived from an EMBL/GenBank/DDBJ whole genome shotgun (WGS) entry which is preliminary data.</text>
</comment>
<protein>
    <submittedName>
        <fullName evidence="2">Uncharacterized protein</fullName>
    </submittedName>
</protein>
<feature type="compositionally biased region" description="Polar residues" evidence="1">
    <location>
        <begin position="94"/>
        <end position="135"/>
    </location>
</feature>
<gene>
    <name evidence="2" type="ORF">MKZ38_003952</name>
</gene>
<dbReference type="Proteomes" id="UP001201980">
    <property type="component" value="Unassembled WGS sequence"/>
</dbReference>
<reference evidence="2" key="1">
    <citation type="submission" date="2022-07" db="EMBL/GenBank/DDBJ databases">
        <title>Draft genome sequence of Zalerion maritima ATCC 34329, a (micro)plastics degrading marine fungus.</title>
        <authorList>
            <person name="Paco A."/>
            <person name="Goncalves M.F.M."/>
            <person name="Rocha-Santos T.A.P."/>
            <person name="Alves A."/>
        </authorList>
    </citation>
    <scope>NUCLEOTIDE SEQUENCE</scope>
    <source>
        <strain evidence="2">ATCC 34329</strain>
    </source>
</reference>
<proteinExistence type="predicted"/>
<accession>A0AAD5WRD5</accession>
<evidence type="ECO:0000313" key="2">
    <source>
        <dbReference type="EMBL" id="KAJ2898400.1"/>
    </source>
</evidence>
<dbReference type="EMBL" id="JAKWBI020000232">
    <property type="protein sequence ID" value="KAJ2898400.1"/>
    <property type="molecule type" value="Genomic_DNA"/>
</dbReference>
<evidence type="ECO:0000313" key="3">
    <source>
        <dbReference type="Proteomes" id="UP001201980"/>
    </source>
</evidence>
<sequence length="176" mass="20309">MPQAITSTAHITVQSFPFDVDRVEIDIKALIWVCDAYYCQCFITASFFDRDNNLIYKRESFFCVWDWEHPYYRDLRTTAPSRSSNRTPSPSYSHADSGNLSRVRQTANSYSPPENSRSASRTVSLQQHRPGQNPNIAAHAPPQHYINPYTQQWEGVTRPGQQYYAHTPGSGSYFRY</sequence>